<dbReference type="Proteomes" id="UP000178323">
    <property type="component" value="Unassembled WGS sequence"/>
</dbReference>
<evidence type="ECO:0000313" key="3">
    <source>
        <dbReference type="Proteomes" id="UP000178323"/>
    </source>
</evidence>
<name>A0A1F5S779_9BACT</name>
<dbReference type="AlphaFoldDB" id="A0A1F5S779"/>
<feature type="transmembrane region" description="Helical" evidence="1">
    <location>
        <begin position="20"/>
        <end position="41"/>
    </location>
</feature>
<keyword evidence="1" id="KW-0472">Membrane</keyword>
<dbReference type="EMBL" id="MFFS01000023">
    <property type="protein sequence ID" value="OGF22519.1"/>
    <property type="molecule type" value="Genomic_DNA"/>
</dbReference>
<comment type="caution">
    <text evidence="2">The sequence shown here is derived from an EMBL/GenBank/DDBJ whole genome shotgun (WGS) entry which is preliminary data.</text>
</comment>
<sequence>MLLAKLHNFVQKNFFLKDKIIIANLIASLFFILGLIFLLLFKIGFKFNSSSQLFLHYNIYFGIDWIGSWYKIYIYPFAGLLIFIINFLLAIYFYENDKITSYLLAGSATFCQIIIFISGYCAIWINS</sequence>
<keyword evidence="1" id="KW-1133">Transmembrane helix</keyword>
<feature type="transmembrane region" description="Helical" evidence="1">
    <location>
        <begin position="101"/>
        <end position="125"/>
    </location>
</feature>
<proteinExistence type="predicted"/>
<evidence type="ECO:0000256" key="1">
    <source>
        <dbReference type="SAM" id="Phobius"/>
    </source>
</evidence>
<accession>A0A1F5S779</accession>
<evidence type="ECO:0000313" key="2">
    <source>
        <dbReference type="EMBL" id="OGF22519.1"/>
    </source>
</evidence>
<organism evidence="2 3">
    <name type="scientific">Candidatus Falkowbacteria bacterium RBG_13_39_14</name>
    <dbReference type="NCBI Taxonomy" id="1797985"/>
    <lineage>
        <taxon>Bacteria</taxon>
        <taxon>Candidatus Falkowiibacteriota</taxon>
    </lineage>
</organism>
<keyword evidence="1" id="KW-0812">Transmembrane</keyword>
<feature type="transmembrane region" description="Helical" evidence="1">
    <location>
        <begin position="76"/>
        <end position="94"/>
    </location>
</feature>
<gene>
    <name evidence="2" type="ORF">A2Y83_00750</name>
</gene>
<protein>
    <submittedName>
        <fullName evidence="2">Uncharacterized protein</fullName>
    </submittedName>
</protein>
<reference evidence="2 3" key="1">
    <citation type="journal article" date="2016" name="Nat. Commun.">
        <title>Thousands of microbial genomes shed light on interconnected biogeochemical processes in an aquifer system.</title>
        <authorList>
            <person name="Anantharaman K."/>
            <person name="Brown C.T."/>
            <person name="Hug L.A."/>
            <person name="Sharon I."/>
            <person name="Castelle C.J."/>
            <person name="Probst A.J."/>
            <person name="Thomas B.C."/>
            <person name="Singh A."/>
            <person name="Wilkins M.J."/>
            <person name="Karaoz U."/>
            <person name="Brodie E.L."/>
            <person name="Williams K.H."/>
            <person name="Hubbard S.S."/>
            <person name="Banfield J.F."/>
        </authorList>
    </citation>
    <scope>NUCLEOTIDE SEQUENCE [LARGE SCALE GENOMIC DNA]</scope>
</reference>
<dbReference type="STRING" id="1797985.A2Y83_00750"/>